<keyword evidence="3" id="KW-1185">Reference proteome</keyword>
<dbReference type="EMBL" id="DF977502">
    <property type="protein sequence ID" value="GAP91984.2"/>
    <property type="molecule type" value="Genomic_DNA"/>
</dbReference>
<dbReference type="Proteomes" id="UP000054516">
    <property type="component" value="Unassembled WGS sequence"/>
</dbReference>
<dbReference type="SUPFAM" id="SSF53474">
    <property type="entry name" value="alpha/beta-Hydrolases"/>
    <property type="match status" value="1"/>
</dbReference>
<evidence type="ECO:0000313" key="2">
    <source>
        <dbReference type="EMBL" id="GAP91984.2"/>
    </source>
</evidence>
<accession>A0A1W2TTR8</accession>
<dbReference type="InterPro" id="IPR052897">
    <property type="entry name" value="Sec-Metab_Biosynth_Hydrolase"/>
</dbReference>
<dbReference type="OMA" id="IELTHAK"/>
<gene>
    <name evidence="2" type="ORF">SAMD00023353_5700260</name>
</gene>
<proteinExistence type="predicted"/>
<dbReference type="InterPro" id="IPR000073">
    <property type="entry name" value="AB_hydrolase_1"/>
</dbReference>
<feature type="domain" description="AB hydrolase-1" evidence="1">
    <location>
        <begin position="29"/>
        <end position="253"/>
    </location>
</feature>
<dbReference type="Gene3D" id="3.40.50.1820">
    <property type="entry name" value="alpha/beta hydrolase"/>
    <property type="match status" value="1"/>
</dbReference>
<name>A0A1W2TTR8_ROSNE</name>
<dbReference type="Pfam" id="PF12697">
    <property type="entry name" value="Abhydrolase_6"/>
    <property type="match status" value="1"/>
</dbReference>
<evidence type="ECO:0000313" key="3">
    <source>
        <dbReference type="Proteomes" id="UP000054516"/>
    </source>
</evidence>
<dbReference type="GO" id="GO:0016787">
    <property type="term" value="F:hydrolase activity"/>
    <property type="evidence" value="ECO:0007669"/>
    <property type="project" value="UniProtKB-KW"/>
</dbReference>
<protein>
    <submittedName>
        <fullName evidence="2">Putative alpha beta hydrolase family protein</fullName>
    </submittedName>
</protein>
<evidence type="ECO:0000259" key="1">
    <source>
        <dbReference type="Pfam" id="PF12697"/>
    </source>
</evidence>
<organism evidence="2">
    <name type="scientific">Rosellinia necatrix</name>
    <name type="common">White root-rot fungus</name>
    <dbReference type="NCBI Taxonomy" id="77044"/>
    <lineage>
        <taxon>Eukaryota</taxon>
        <taxon>Fungi</taxon>
        <taxon>Dikarya</taxon>
        <taxon>Ascomycota</taxon>
        <taxon>Pezizomycotina</taxon>
        <taxon>Sordariomycetes</taxon>
        <taxon>Xylariomycetidae</taxon>
        <taxon>Xylariales</taxon>
        <taxon>Xylariaceae</taxon>
        <taxon>Rosellinia</taxon>
    </lineage>
</organism>
<dbReference type="PANTHER" id="PTHR37017">
    <property type="entry name" value="AB HYDROLASE-1 DOMAIN-CONTAINING PROTEIN-RELATED"/>
    <property type="match status" value="1"/>
</dbReference>
<dbReference type="OrthoDB" id="1263307at2759"/>
<sequence length="263" mass="27629">MPGLSLRIIPAASALPPFYDAVVGGVSRHGYDIRALHIPSVGPAAGEDVPPGAPPTMYDDAAFVAAHVAGLADAGRDVVLVTHSYGGTPATEAVRGLAKSARLAQGKAGGIVGLAYMNSLVPEVGHPASTVVGTAPPGQQPLMLVGDDGWFYYPNLTYTAEIVFSDLPRPEGEAWARRLVKHSAASFAGNLTYGGYRDVPVAYLVAEDDRSLQPATQRAQIDMIERVSGREVDVTSIRSGHAVPVSHPQDVIDWILGVARKFS</sequence>
<reference evidence="2" key="1">
    <citation type="submission" date="2016-03" db="EMBL/GenBank/DDBJ databases">
        <title>Draft genome sequence of Rosellinia necatrix.</title>
        <authorList>
            <person name="Kanematsu S."/>
        </authorList>
    </citation>
    <scope>NUCLEOTIDE SEQUENCE [LARGE SCALE GENOMIC DNA]</scope>
    <source>
        <strain evidence="2">W97</strain>
    </source>
</reference>
<keyword evidence="2" id="KW-0378">Hydrolase</keyword>
<dbReference type="InterPro" id="IPR029058">
    <property type="entry name" value="AB_hydrolase_fold"/>
</dbReference>
<dbReference type="AlphaFoldDB" id="A0A1W2TTR8"/>
<dbReference type="PANTHER" id="PTHR37017:SF11">
    <property type="entry name" value="ESTERASE_LIPASE_THIOESTERASE DOMAIN-CONTAINING PROTEIN"/>
    <property type="match status" value="1"/>
</dbReference>